<dbReference type="PANTHER" id="PTHR22683:SF41">
    <property type="entry name" value="DNA TRANSLOCASE FTSK"/>
    <property type="match status" value="1"/>
</dbReference>
<protein>
    <submittedName>
        <fullName evidence="6">DUF853 family protein</fullName>
    </submittedName>
</protein>
<dbReference type="Gene3D" id="3.40.50.300">
    <property type="entry name" value="P-loop containing nucleotide triphosphate hydrolases"/>
    <property type="match status" value="1"/>
</dbReference>
<dbReference type="EMBL" id="BAABGN010000012">
    <property type="protein sequence ID" value="GAA4428641.1"/>
    <property type="molecule type" value="Genomic_DNA"/>
</dbReference>
<dbReference type="InterPro" id="IPR002543">
    <property type="entry name" value="FtsK_dom"/>
</dbReference>
<dbReference type="InterPro" id="IPR027417">
    <property type="entry name" value="P-loop_NTPase"/>
</dbReference>
<evidence type="ECO:0000256" key="4">
    <source>
        <dbReference type="SAM" id="MobiDB-lite"/>
    </source>
</evidence>
<feature type="region of interest" description="Disordered" evidence="4">
    <location>
        <begin position="550"/>
        <end position="578"/>
    </location>
</feature>
<dbReference type="InterPro" id="IPR050206">
    <property type="entry name" value="FtsK/SpoIIIE/SftA"/>
</dbReference>
<sequence>MTDILAGALSGPLCHQHLTEVTRQGATRDVFDHQPNATNNEHRRRPRRGAPRLAQDCVLAVAADAAGYGIASITGHGVLAVACAVGTVLAAAAVCVFGHRGVKRAELAPDFISKLLETVEKRLELEMTVKTHDRRRWPATSNDDGEVDPIEERARKTLPQLLGASTKLAAEKNQAGELIAVTASHSVGVKVAAAGYRLRVERSISTMLSGRWKASWDLTEDTVTFRLRPTFPKSVPHRREPIASENLFKLPIAVDEDGHIVRWDLTAGGPHALLSGKTGKGKTVLINGVVMEAAMRGWPVWIADPKPVEFMAMRSWPNVQLVATDVVEIIAMLKLAHDEMERRYAQIDDGVDESGFEPLTVVVDEFRNLVRQIDDWWARVRAHQKGLPTSCPVHGWLPTLAEKARTAKIHLLVGTQRPDATFLGEGMRDNFDTRFSLGPLSPQGAQMMWEAPHLGVAVPRHARGRGTARLEDDRIDEVQVLWTPDPRRASSPEVLRILEDLKPDRAVHDRLAIDLGDESDLEGAEISEWTRIREARLVPAEAVTENVRVSGDGVTTSTPGKETHGAGHAISGSGPRPDVALVDAMHEVEDTGEAPADESQDGYGEHSHVASSRVSAGDLLLVDEDLWLWAMVEDAQDDLVDDGNICIDWRTDDDESGSLSLPAAEVVTIRSPLEPDAAAADVR</sequence>
<comment type="caution">
    <text evidence="6">The sequence shown here is derived from an EMBL/GenBank/DDBJ whole genome shotgun (WGS) entry which is preliminary data.</text>
</comment>
<keyword evidence="2 3" id="KW-0067">ATP-binding</keyword>
<organism evidence="6 7">
    <name type="scientific">Georgenia halophila</name>
    <dbReference type="NCBI Taxonomy" id="620889"/>
    <lineage>
        <taxon>Bacteria</taxon>
        <taxon>Bacillati</taxon>
        <taxon>Actinomycetota</taxon>
        <taxon>Actinomycetes</taxon>
        <taxon>Micrococcales</taxon>
        <taxon>Bogoriellaceae</taxon>
        <taxon>Georgenia</taxon>
    </lineage>
</organism>
<evidence type="ECO:0000313" key="7">
    <source>
        <dbReference type="Proteomes" id="UP001500622"/>
    </source>
</evidence>
<dbReference type="Pfam" id="PF01580">
    <property type="entry name" value="FtsK_SpoIIIE"/>
    <property type="match status" value="1"/>
</dbReference>
<evidence type="ECO:0000256" key="3">
    <source>
        <dbReference type="PROSITE-ProRule" id="PRU00289"/>
    </source>
</evidence>
<dbReference type="PANTHER" id="PTHR22683">
    <property type="entry name" value="SPORULATION PROTEIN RELATED"/>
    <property type="match status" value="1"/>
</dbReference>
<feature type="domain" description="FtsK" evidence="5">
    <location>
        <begin position="258"/>
        <end position="446"/>
    </location>
</feature>
<dbReference type="SUPFAM" id="SSF52540">
    <property type="entry name" value="P-loop containing nucleoside triphosphate hydrolases"/>
    <property type="match status" value="1"/>
</dbReference>
<evidence type="ECO:0000256" key="1">
    <source>
        <dbReference type="ARBA" id="ARBA00022741"/>
    </source>
</evidence>
<dbReference type="Proteomes" id="UP001500622">
    <property type="component" value="Unassembled WGS sequence"/>
</dbReference>
<gene>
    <name evidence="6" type="ORF">GCM10023169_30020</name>
</gene>
<keyword evidence="7" id="KW-1185">Reference proteome</keyword>
<proteinExistence type="predicted"/>
<name>A0ABP8LHQ9_9MICO</name>
<evidence type="ECO:0000256" key="2">
    <source>
        <dbReference type="ARBA" id="ARBA00022840"/>
    </source>
</evidence>
<dbReference type="PROSITE" id="PS50901">
    <property type="entry name" value="FTSK"/>
    <property type="match status" value="1"/>
</dbReference>
<feature type="region of interest" description="Disordered" evidence="4">
    <location>
        <begin position="25"/>
        <end position="50"/>
    </location>
</feature>
<feature type="binding site" evidence="3">
    <location>
        <begin position="276"/>
        <end position="283"/>
    </location>
    <ligand>
        <name>ATP</name>
        <dbReference type="ChEBI" id="CHEBI:30616"/>
    </ligand>
</feature>
<evidence type="ECO:0000259" key="5">
    <source>
        <dbReference type="PROSITE" id="PS50901"/>
    </source>
</evidence>
<accession>A0ABP8LHQ9</accession>
<keyword evidence="1 3" id="KW-0547">Nucleotide-binding</keyword>
<evidence type="ECO:0000313" key="6">
    <source>
        <dbReference type="EMBL" id="GAA4428641.1"/>
    </source>
</evidence>
<reference evidence="7" key="1">
    <citation type="journal article" date="2019" name="Int. J. Syst. Evol. Microbiol.">
        <title>The Global Catalogue of Microorganisms (GCM) 10K type strain sequencing project: providing services to taxonomists for standard genome sequencing and annotation.</title>
        <authorList>
            <consortium name="The Broad Institute Genomics Platform"/>
            <consortium name="The Broad Institute Genome Sequencing Center for Infectious Disease"/>
            <person name="Wu L."/>
            <person name="Ma J."/>
        </authorList>
    </citation>
    <scope>NUCLEOTIDE SEQUENCE [LARGE SCALE GENOMIC DNA]</scope>
    <source>
        <strain evidence="7">JCM 17810</strain>
    </source>
</reference>
<dbReference type="CDD" id="cd01127">
    <property type="entry name" value="TrwB_TraG_TraD_VirD4"/>
    <property type="match status" value="1"/>
</dbReference>